<evidence type="ECO:0000256" key="8">
    <source>
        <dbReference type="ARBA" id="ARBA00023242"/>
    </source>
</evidence>
<evidence type="ECO:0000256" key="4">
    <source>
        <dbReference type="ARBA" id="ARBA00022490"/>
    </source>
</evidence>
<dbReference type="SMART" id="SM01349">
    <property type="entry name" value="TOG"/>
    <property type="match status" value="1"/>
</dbReference>
<sequence>MDVQLSEEFSQLLRDVLSEDNTARQTAEEKIQLIPPQAQILLHLNTICTNMAPEIRQMSCVLLRQLIVSQGDKLAQEQPESLEPCKLQLLQILQSESVPVVRRKVCDAVAELARLFIDENDVNHWPEVLQFLFQSSTAEVASLRENALHIIKVFPLVFGDKLQYYTTIARQLFWQTLNDSEPQVQQAAVMAVCSFIENLTGKTWKPFQELLPAMLLIIERAIVSQDDTALLKSFIEMCETSSLFIKPHFNGVLELMIKSISSTELTDSFRQLALEVTITLSESIPALMRKQTKFMERLVQILLQMMVEVEEDEDWESQDCVEEEDTTCNAVVAETSLDRMACALGGRTLLPHILSNVPQMLSHESWQYRQAALNVLAATAEGCQKHMLPLLDQVVTCVLPLLQDSHPRVRYSACNCIGQLSSDFPEKFQSSHHITVVPALITVLNDSSQPRVQAHCAAALTLFCEDCPQEVLAPYLVPIVEILSSVMAAKLQELVTLQRKIVLEGVLTALAAVAESVEEMFMPYYDQFMPSLKFIVQNATSRDLRLLRGKAIECISLVGLAVGKEKFMQDASEIMAILLKAQTEQDEYEPDDPQISYMMSSWARMCKLLQQDFVKFLPVVMNPLIKAASHSPELALIPSTEETLDDDDEDGWEFITLSDKQKFGIKTAGLEEKATACQMLVIYARDLKEGFSQYAEQVCKLMIPHLKFLFHEMVRACAAESLPLLLECVKDTDLDSLHRMWNMIRSQLLEAITLEPDEEIHAMMLDSLCKCIDMMGANCFTAEQYQSLIDLLKQSIATYAEKARERMNKRSDEDIDEETEDSLLGDTDAEETILTKVSDLMHSLFSTHESALLPFFNQLLPSFSTMLGPDRPKCERQWAICIFDDLVEFASDECHIYKETFITHLQTYVNDPEPEIRQAAAYGLGIMSKCPPEHFGQTCIDSLACLSQCISREGARASLFDSSATDNAISAVAKICKHLPHLVQFETILPHFLSWLPIVEDREEAVFVYSYLCELIEGNNEHILGQNNSNLPRIVAIFAESFRLETTSEDMQCHNRMLTIIQHIHTSPPVWELCSQYLNQEQRQALSDALTNSDSQNSF</sequence>
<dbReference type="InterPro" id="IPR057672">
    <property type="entry name" value="TPR_IPO4/5"/>
</dbReference>
<accession>A0AAV7JP63</accession>
<keyword evidence="3" id="KW-0813">Transport</keyword>
<dbReference type="InterPro" id="IPR041653">
    <property type="entry name" value="Importin_rep_4"/>
</dbReference>
<dbReference type="InterPro" id="IPR011989">
    <property type="entry name" value="ARM-like"/>
</dbReference>
<dbReference type="Pfam" id="PF02985">
    <property type="entry name" value="HEAT"/>
    <property type="match status" value="1"/>
</dbReference>
<dbReference type="InterPro" id="IPR041389">
    <property type="entry name" value="Importin_rep_6"/>
</dbReference>
<evidence type="ECO:0000313" key="11">
    <source>
        <dbReference type="Proteomes" id="UP001165289"/>
    </source>
</evidence>
<feature type="domain" description="TOG" evidence="9">
    <location>
        <begin position="342"/>
        <end position="587"/>
    </location>
</feature>
<dbReference type="GO" id="GO:0006606">
    <property type="term" value="P:protein import into nucleus"/>
    <property type="evidence" value="ECO:0007669"/>
    <property type="project" value="InterPro"/>
</dbReference>
<dbReference type="Proteomes" id="UP001165289">
    <property type="component" value="Unassembled WGS sequence"/>
</dbReference>
<evidence type="ECO:0000256" key="5">
    <source>
        <dbReference type="ARBA" id="ARBA00022737"/>
    </source>
</evidence>
<dbReference type="Pfam" id="PF18808">
    <property type="entry name" value="Importin_rep_4"/>
    <property type="match status" value="1"/>
</dbReference>
<dbReference type="InterPro" id="IPR034085">
    <property type="entry name" value="TOG"/>
</dbReference>
<comment type="subcellular location">
    <subcellularLocation>
        <location evidence="2">Cytoplasm</location>
    </subcellularLocation>
    <subcellularLocation>
        <location evidence="1">Nucleus</location>
    </subcellularLocation>
</comment>
<evidence type="ECO:0000256" key="7">
    <source>
        <dbReference type="ARBA" id="ARBA00022990"/>
    </source>
</evidence>
<dbReference type="InterPro" id="IPR000357">
    <property type="entry name" value="HEAT"/>
</dbReference>
<keyword evidence="7" id="KW-0007">Acetylation</keyword>
<organism evidence="10 11">
    <name type="scientific">Oopsacas minuta</name>
    <dbReference type="NCBI Taxonomy" id="111878"/>
    <lineage>
        <taxon>Eukaryota</taxon>
        <taxon>Metazoa</taxon>
        <taxon>Porifera</taxon>
        <taxon>Hexactinellida</taxon>
        <taxon>Hexasterophora</taxon>
        <taxon>Lyssacinosida</taxon>
        <taxon>Leucopsacidae</taxon>
        <taxon>Oopsacas</taxon>
    </lineage>
</organism>
<dbReference type="Pfam" id="PF18829">
    <property type="entry name" value="Importin_rep_6"/>
    <property type="match status" value="1"/>
</dbReference>
<reference evidence="10 11" key="1">
    <citation type="journal article" date="2023" name="BMC Biol.">
        <title>The compact genome of the sponge Oopsacas minuta (Hexactinellida) is lacking key metazoan core genes.</title>
        <authorList>
            <person name="Santini S."/>
            <person name="Schenkelaars Q."/>
            <person name="Jourda C."/>
            <person name="Duchesne M."/>
            <person name="Belahbib H."/>
            <person name="Rocher C."/>
            <person name="Selva M."/>
            <person name="Riesgo A."/>
            <person name="Vervoort M."/>
            <person name="Leys S.P."/>
            <person name="Kodjabachian L."/>
            <person name="Le Bivic A."/>
            <person name="Borchiellini C."/>
            <person name="Claverie J.M."/>
            <person name="Renard E."/>
        </authorList>
    </citation>
    <scope>NUCLEOTIDE SEQUENCE [LARGE SCALE GENOMIC DNA]</scope>
    <source>
        <strain evidence="10">SPO-2</strain>
    </source>
</reference>
<evidence type="ECO:0000259" key="9">
    <source>
        <dbReference type="SMART" id="SM01349"/>
    </source>
</evidence>
<gene>
    <name evidence="10" type="ORF">LOD99_6006</name>
</gene>
<keyword evidence="6" id="KW-0653">Protein transport</keyword>
<evidence type="ECO:0000313" key="10">
    <source>
        <dbReference type="EMBL" id="KAI6650329.1"/>
    </source>
</evidence>
<dbReference type="Pfam" id="PF25574">
    <property type="entry name" value="TPR_IMB1"/>
    <property type="match status" value="1"/>
</dbReference>
<keyword evidence="11" id="KW-1185">Reference proteome</keyword>
<dbReference type="InterPro" id="IPR058584">
    <property type="entry name" value="IMB1_TNPO1-like_TPR"/>
</dbReference>
<keyword evidence="8" id="KW-0539">Nucleus</keyword>
<proteinExistence type="predicted"/>
<comment type="caution">
    <text evidence="10">The sequence shown here is derived from an EMBL/GenBank/DDBJ whole genome shotgun (WGS) entry which is preliminary data.</text>
</comment>
<evidence type="ECO:0000256" key="1">
    <source>
        <dbReference type="ARBA" id="ARBA00004123"/>
    </source>
</evidence>
<dbReference type="EMBL" id="JAKMXF010000312">
    <property type="protein sequence ID" value="KAI6650329.1"/>
    <property type="molecule type" value="Genomic_DNA"/>
</dbReference>
<keyword evidence="5" id="KW-0677">Repeat</keyword>
<dbReference type="SUPFAM" id="SSF48371">
    <property type="entry name" value="ARM repeat"/>
    <property type="match status" value="1"/>
</dbReference>
<dbReference type="Pfam" id="PF25780">
    <property type="entry name" value="TPR_IPO5"/>
    <property type="match status" value="1"/>
</dbReference>
<evidence type="ECO:0000256" key="6">
    <source>
        <dbReference type="ARBA" id="ARBA00022927"/>
    </source>
</evidence>
<name>A0AAV7JP63_9METZ</name>
<evidence type="ECO:0000256" key="2">
    <source>
        <dbReference type="ARBA" id="ARBA00004496"/>
    </source>
</evidence>
<dbReference type="AlphaFoldDB" id="A0AAV7JP63"/>
<dbReference type="GO" id="GO:0005737">
    <property type="term" value="C:cytoplasm"/>
    <property type="evidence" value="ECO:0007669"/>
    <property type="project" value="UniProtKB-SubCell"/>
</dbReference>
<evidence type="ECO:0000256" key="3">
    <source>
        <dbReference type="ARBA" id="ARBA00022448"/>
    </source>
</evidence>
<protein>
    <submittedName>
        <fullName evidence="10">Importin-5-like</fullName>
    </submittedName>
</protein>
<keyword evidence="4" id="KW-0963">Cytoplasm</keyword>
<dbReference type="InterPro" id="IPR016024">
    <property type="entry name" value="ARM-type_fold"/>
</dbReference>
<dbReference type="PANTHER" id="PTHR10527">
    <property type="entry name" value="IMPORTIN BETA"/>
    <property type="match status" value="1"/>
</dbReference>
<dbReference type="Pfam" id="PF13513">
    <property type="entry name" value="HEAT_EZ"/>
    <property type="match status" value="1"/>
</dbReference>
<dbReference type="GO" id="GO:0005634">
    <property type="term" value="C:nucleus"/>
    <property type="evidence" value="ECO:0007669"/>
    <property type="project" value="UniProtKB-SubCell"/>
</dbReference>
<dbReference type="Gene3D" id="1.25.10.10">
    <property type="entry name" value="Leucine-rich Repeat Variant"/>
    <property type="match status" value="1"/>
</dbReference>
<dbReference type="InterPro" id="IPR040122">
    <property type="entry name" value="Importin_beta"/>
</dbReference>